<dbReference type="Gene3D" id="3.40.50.300">
    <property type="entry name" value="P-loop containing nucleotide triphosphate hydrolases"/>
    <property type="match status" value="1"/>
</dbReference>
<feature type="region of interest" description="Disordered" evidence="4">
    <location>
        <begin position="322"/>
        <end position="342"/>
    </location>
</feature>
<gene>
    <name evidence="6" type="ORF">J2W98_004534</name>
</gene>
<keyword evidence="1" id="KW-0813">Transport</keyword>
<evidence type="ECO:0000313" key="6">
    <source>
        <dbReference type="EMBL" id="MDR6780239.1"/>
    </source>
</evidence>
<dbReference type="Pfam" id="PF00005">
    <property type="entry name" value="ABC_tran"/>
    <property type="match status" value="1"/>
</dbReference>
<organism evidence="6 7">
    <name type="scientific">Paenibacillus peoriae</name>
    <dbReference type="NCBI Taxonomy" id="59893"/>
    <lineage>
        <taxon>Bacteria</taxon>
        <taxon>Bacillati</taxon>
        <taxon>Bacillota</taxon>
        <taxon>Bacilli</taxon>
        <taxon>Bacillales</taxon>
        <taxon>Paenibacillaceae</taxon>
        <taxon>Paenibacillus</taxon>
    </lineage>
</organism>
<evidence type="ECO:0000256" key="1">
    <source>
        <dbReference type="ARBA" id="ARBA00022448"/>
    </source>
</evidence>
<feature type="domain" description="ABC transporter" evidence="5">
    <location>
        <begin position="58"/>
        <end position="299"/>
    </location>
</feature>
<dbReference type="EMBL" id="JAVDUG010000007">
    <property type="protein sequence ID" value="MDR6780239.1"/>
    <property type="molecule type" value="Genomic_DNA"/>
</dbReference>
<keyword evidence="7" id="KW-1185">Reference proteome</keyword>
<keyword evidence="3" id="KW-0067">ATP-binding</keyword>
<keyword evidence="2" id="KW-0547">Nucleotide-binding</keyword>
<protein>
    <submittedName>
        <fullName evidence="6">ABC-type nitrate/sulfonate/bicarbonate transport system ATPase subunit</fullName>
    </submittedName>
</protein>
<dbReference type="InterPro" id="IPR027417">
    <property type="entry name" value="P-loop_NTPase"/>
</dbReference>
<feature type="compositionally biased region" description="Polar residues" evidence="4">
    <location>
        <begin position="33"/>
        <end position="43"/>
    </location>
</feature>
<evidence type="ECO:0000256" key="4">
    <source>
        <dbReference type="SAM" id="MobiDB-lite"/>
    </source>
</evidence>
<reference evidence="6 7" key="1">
    <citation type="submission" date="2023-07" db="EMBL/GenBank/DDBJ databases">
        <title>Sorghum-associated microbial communities from plants grown in Nebraska, USA.</title>
        <authorList>
            <person name="Schachtman D."/>
        </authorList>
    </citation>
    <scope>NUCLEOTIDE SEQUENCE [LARGE SCALE GENOMIC DNA]</scope>
    <source>
        <strain evidence="6 7">BE143</strain>
    </source>
</reference>
<dbReference type="SMART" id="SM00382">
    <property type="entry name" value="AAA"/>
    <property type="match status" value="1"/>
</dbReference>
<comment type="caution">
    <text evidence="6">The sequence shown here is derived from an EMBL/GenBank/DDBJ whole genome shotgun (WGS) entry which is preliminary data.</text>
</comment>
<dbReference type="PANTHER" id="PTHR42788">
    <property type="entry name" value="TAURINE IMPORT ATP-BINDING PROTEIN-RELATED"/>
    <property type="match status" value="1"/>
</dbReference>
<evidence type="ECO:0000313" key="7">
    <source>
        <dbReference type="Proteomes" id="UP001266807"/>
    </source>
</evidence>
<dbReference type="InterPro" id="IPR003593">
    <property type="entry name" value="AAA+_ATPase"/>
</dbReference>
<dbReference type="InterPro" id="IPR003439">
    <property type="entry name" value="ABC_transporter-like_ATP-bd"/>
</dbReference>
<dbReference type="InterPro" id="IPR050166">
    <property type="entry name" value="ABC_transporter_ATP-bind"/>
</dbReference>
<dbReference type="PROSITE" id="PS00211">
    <property type="entry name" value="ABC_TRANSPORTER_1"/>
    <property type="match status" value="1"/>
</dbReference>
<dbReference type="InterPro" id="IPR017871">
    <property type="entry name" value="ABC_transporter-like_CS"/>
</dbReference>
<evidence type="ECO:0000259" key="5">
    <source>
        <dbReference type="PROSITE" id="PS50893"/>
    </source>
</evidence>
<accession>A0ABU1QKT5</accession>
<sequence>MAGSLETRSRVASSLNYIQQRKDVARMSLHPTDLSSHNVANEQRTGEQQRRSTAPPALELDGISLAFREKRSLLPVLQDVSLTVKPGEFVSLIGPSGSGKSTLFHIIGGLLKPQQGRIRMHGRDMTGERGHISYMPQQPALFPWRTTLDNVLLGQENAPRKNTAVPPQYASERERRKEALQWLEQVGLGKFAKAYPHTLSGGMQQRAAFLRALLSPQELMLLDEPFSALDALTRADMQQWLLRMWEKNRRSVLFITHSIEEALLLSDRIYVLSARPASVVHVVDVPFPRPRREEITLDPLFIEWKRTMTSWMREEKHKLDGDMDNAQSVHKNIPEDGLNRHE</sequence>
<proteinExistence type="predicted"/>
<name>A0ABU1QKT5_9BACL</name>
<dbReference type="SUPFAM" id="SSF52540">
    <property type="entry name" value="P-loop containing nucleoside triphosphate hydrolases"/>
    <property type="match status" value="1"/>
</dbReference>
<feature type="region of interest" description="Disordered" evidence="4">
    <location>
        <begin position="29"/>
        <end position="55"/>
    </location>
</feature>
<feature type="compositionally biased region" description="Basic and acidic residues" evidence="4">
    <location>
        <begin position="332"/>
        <end position="342"/>
    </location>
</feature>
<evidence type="ECO:0000256" key="2">
    <source>
        <dbReference type="ARBA" id="ARBA00022741"/>
    </source>
</evidence>
<dbReference type="PROSITE" id="PS50893">
    <property type="entry name" value="ABC_TRANSPORTER_2"/>
    <property type="match status" value="1"/>
</dbReference>
<dbReference type="CDD" id="cd03293">
    <property type="entry name" value="ABC_NrtD_SsuB_transporters"/>
    <property type="match status" value="1"/>
</dbReference>
<dbReference type="Proteomes" id="UP001266807">
    <property type="component" value="Unassembled WGS sequence"/>
</dbReference>
<dbReference type="PANTHER" id="PTHR42788:SF2">
    <property type="entry name" value="ABC TRANSPORTER ATP-BINDING PROTEIN"/>
    <property type="match status" value="1"/>
</dbReference>
<evidence type="ECO:0000256" key="3">
    <source>
        <dbReference type="ARBA" id="ARBA00022840"/>
    </source>
</evidence>